<evidence type="ECO:0000256" key="1">
    <source>
        <dbReference type="ARBA" id="ARBA00022441"/>
    </source>
</evidence>
<keyword evidence="4" id="KW-1185">Reference proteome</keyword>
<reference evidence="3" key="1">
    <citation type="journal article" date="2023" name="Science">
        <title>Elucidation of the pathway for biosynthesis of saponin adjuvants from the soapbark tree.</title>
        <authorList>
            <person name="Reed J."/>
            <person name="Orme A."/>
            <person name="El-Demerdash A."/>
            <person name="Owen C."/>
            <person name="Martin L.B.B."/>
            <person name="Misra R.C."/>
            <person name="Kikuchi S."/>
            <person name="Rejzek M."/>
            <person name="Martin A.C."/>
            <person name="Harkess A."/>
            <person name="Leebens-Mack J."/>
            <person name="Louveau T."/>
            <person name="Stephenson M.J."/>
            <person name="Osbourn A."/>
        </authorList>
    </citation>
    <scope>NUCLEOTIDE SEQUENCE</scope>
    <source>
        <strain evidence="3">S10</strain>
    </source>
</reference>
<name>A0AAD7LR93_QUISA</name>
<dbReference type="EMBL" id="JARAOO010000007">
    <property type="protein sequence ID" value="KAJ7962677.1"/>
    <property type="molecule type" value="Genomic_DNA"/>
</dbReference>
<evidence type="ECO:0000313" key="3">
    <source>
        <dbReference type="EMBL" id="KAJ7962677.1"/>
    </source>
</evidence>
<dbReference type="PANTHER" id="PTHR46175:SF4">
    <property type="entry name" value="BACTERIOOPSIN TRANSCRIPTIONAL ACTIVATOR"/>
    <property type="match status" value="1"/>
</dbReference>
<protein>
    <submittedName>
        <fullName evidence="3">F-box/kelch-repeat protein</fullName>
    </submittedName>
</protein>
<feature type="domain" description="F-box" evidence="2">
    <location>
        <begin position="29"/>
        <end position="75"/>
    </location>
</feature>
<dbReference type="InterPro" id="IPR036047">
    <property type="entry name" value="F-box-like_dom_sf"/>
</dbReference>
<dbReference type="Pfam" id="PF24681">
    <property type="entry name" value="Kelch_KLHDC2_KLHL20_DRC7"/>
    <property type="match status" value="1"/>
</dbReference>
<proteinExistence type="predicted"/>
<accession>A0AAD7LR93</accession>
<dbReference type="Gene3D" id="1.20.1280.50">
    <property type="match status" value="1"/>
</dbReference>
<sequence>MDPRNHNDKTTSFMAEARASYNYSTNNNESPIINIAQDHLFTVLLLLPVESILSLSLTCKRLRAFTSSDTLWEAVCRRDWGSSCIDSLKSPNRHHNRLPWMRLYKQVSQLNSVSCHKFSDQGVDLDIPSSRASHSLNFVSDCLVLFGGGCEGGRHLDDTWVAYIGNNFHRILNWQKVNAGIPSGRFGHTCVELGDFLILFGGINDHGNRQNDTWIGQVTYHESIGITLSWRLLDVGPVAPPPRGAHAACCINNRRMVIHGGMGMHGSRLGDTWVLELSESLCFGTWNEIVVHPSPPARSGHTLTCNGRSRTILFGGRGLYYEVLNDVWLLDTSEDYLKWVQILYESQSIPDGASLPRVGHSATVVLGGRLLIYGGEDSYRRRKEDFWVLDISAIPFTGVQPIILNSKEILAKMWKPLKANGYQPNGRSFHRACADHSGCYVYVFGGMVDGLLQPSESSGLRFDRELFLVELVF</sequence>
<dbReference type="FunFam" id="2.120.10.80:FF:000233">
    <property type="entry name" value="Uncharacterized protein"/>
    <property type="match status" value="1"/>
</dbReference>
<dbReference type="Proteomes" id="UP001163823">
    <property type="component" value="Chromosome 7"/>
</dbReference>
<dbReference type="Pfam" id="PF12937">
    <property type="entry name" value="F-box-like"/>
    <property type="match status" value="1"/>
</dbReference>
<comment type="caution">
    <text evidence="3">The sequence shown here is derived from an EMBL/GenBank/DDBJ whole genome shotgun (WGS) entry which is preliminary data.</text>
</comment>
<evidence type="ECO:0000259" key="2">
    <source>
        <dbReference type="PROSITE" id="PS50181"/>
    </source>
</evidence>
<dbReference type="PANTHER" id="PTHR46175">
    <property type="entry name" value="BACTERIOOPSIN TRANSCRIPTIONAL ACTIVATOR"/>
    <property type="match status" value="1"/>
</dbReference>
<dbReference type="SUPFAM" id="SSF81383">
    <property type="entry name" value="F-box domain"/>
    <property type="match status" value="1"/>
</dbReference>
<dbReference type="KEGG" id="qsa:O6P43_017871"/>
<dbReference type="SUPFAM" id="SSF117281">
    <property type="entry name" value="Kelch motif"/>
    <property type="match status" value="2"/>
</dbReference>
<dbReference type="AlphaFoldDB" id="A0AAD7LR93"/>
<organism evidence="3 4">
    <name type="scientific">Quillaja saponaria</name>
    <name type="common">Soap bark tree</name>
    <dbReference type="NCBI Taxonomy" id="32244"/>
    <lineage>
        <taxon>Eukaryota</taxon>
        <taxon>Viridiplantae</taxon>
        <taxon>Streptophyta</taxon>
        <taxon>Embryophyta</taxon>
        <taxon>Tracheophyta</taxon>
        <taxon>Spermatophyta</taxon>
        <taxon>Magnoliopsida</taxon>
        <taxon>eudicotyledons</taxon>
        <taxon>Gunneridae</taxon>
        <taxon>Pentapetalae</taxon>
        <taxon>rosids</taxon>
        <taxon>fabids</taxon>
        <taxon>Fabales</taxon>
        <taxon>Quillajaceae</taxon>
        <taxon>Quillaja</taxon>
    </lineage>
</organism>
<gene>
    <name evidence="3" type="ORF">O6P43_017871</name>
</gene>
<dbReference type="InterPro" id="IPR015915">
    <property type="entry name" value="Kelch-typ_b-propeller"/>
</dbReference>
<dbReference type="Gene3D" id="2.120.10.80">
    <property type="entry name" value="Kelch-type beta propeller"/>
    <property type="match status" value="2"/>
</dbReference>
<keyword evidence="1" id="KW-0880">Kelch repeat</keyword>
<dbReference type="PROSITE" id="PS50181">
    <property type="entry name" value="FBOX"/>
    <property type="match status" value="1"/>
</dbReference>
<evidence type="ECO:0000313" key="4">
    <source>
        <dbReference type="Proteomes" id="UP001163823"/>
    </source>
</evidence>
<dbReference type="InterPro" id="IPR001810">
    <property type="entry name" value="F-box_dom"/>
</dbReference>